<evidence type="ECO:0000256" key="10">
    <source>
        <dbReference type="ARBA" id="ARBA00023128"/>
    </source>
</evidence>
<proteinExistence type="inferred from homology"/>
<feature type="signal peptide" evidence="15">
    <location>
        <begin position="1"/>
        <end position="20"/>
    </location>
</feature>
<keyword evidence="5 13" id="KW-0479">Metal-binding</keyword>
<dbReference type="CDD" id="cd00091">
    <property type="entry name" value="NUC"/>
    <property type="match status" value="1"/>
</dbReference>
<comment type="caution">
    <text evidence="18">The sequence shown here is derived from an EMBL/GenBank/DDBJ whole genome shotgun (WGS) entry which is preliminary data.</text>
</comment>
<sequence length="326" mass="36502">MKYATSIVLKLSAIATASIGGWYAGQNYERIQQLNNDKNKGVDIFSCSSFKSKPGIPLFGTVSAATPFIPDENNNSKMGSKFSSSSSRTAEIMKYGFPGLDSVRIFDDFVLSYDRRNRVAHWVFEHLTKESLCRSADVDRSKSTFKSDETIHPFFRSSNSDYKGSGFDRGHMAAAGNHQSSQDYVHQTFTLSNIAPQVGAGFNRDSWNRLETHVRKLTKVYTDVHVCTGPLYLAKKEKDGKKYVKYEVIGSNHVAVPTHFFKIVVGETKDSKYEMEAYVMPNAPIDDSIPLTSFQVPPESIERAAGLLFFDKLSRSRLIKINGKKV</sequence>
<dbReference type="GO" id="GO:0003676">
    <property type="term" value="F:nucleic acid binding"/>
    <property type="evidence" value="ECO:0007669"/>
    <property type="project" value="InterPro"/>
</dbReference>
<keyword evidence="19" id="KW-1185">Reference proteome</keyword>
<evidence type="ECO:0000313" key="18">
    <source>
        <dbReference type="EMBL" id="KAK0179682.1"/>
    </source>
</evidence>
<accession>A0AA39KZT1</accession>
<feature type="domain" description="ENPP1-3/EXOG-like endonuclease/phosphodiesterase" evidence="16">
    <location>
        <begin position="106"/>
        <end position="316"/>
    </location>
</feature>
<dbReference type="AlphaFoldDB" id="A0AA39KZT1"/>
<evidence type="ECO:0000256" key="2">
    <source>
        <dbReference type="ARBA" id="ARBA00004173"/>
    </source>
</evidence>
<dbReference type="SMART" id="SM00892">
    <property type="entry name" value="Endonuclease_NS"/>
    <property type="match status" value="1"/>
</dbReference>
<feature type="binding site" evidence="13">
    <location>
        <position position="203"/>
    </location>
    <ligand>
        <name>Mg(2+)</name>
        <dbReference type="ChEBI" id="CHEBI:18420"/>
        <note>catalytic</note>
    </ligand>
</feature>
<comment type="cofactor">
    <cofactor evidence="1 14">
        <name>Mg(2+)</name>
        <dbReference type="ChEBI" id="CHEBI:18420"/>
    </cofactor>
</comment>
<reference evidence="18" key="2">
    <citation type="submission" date="2023-03" db="EMBL/GenBank/DDBJ databases">
        <authorList>
            <person name="Inwood S.N."/>
            <person name="Skelly J.G."/>
            <person name="Guhlin J."/>
            <person name="Harrop T.W.R."/>
            <person name="Goldson S.G."/>
            <person name="Dearden P.K."/>
        </authorList>
    </citation>
    <scope>NUCLEOTIDE SEQUENCE</scope>
    <source>
        <strain evidence="18">Lincoln</strain>
        <tissue evidence="18">Whole body</tissue>
    </source>
</reference>
<dbReference type="GO" id="GO:0006309">
    <property type="term" value="P:apoptotic DNA fragmentation"/>
    <property type="evidence" value="ECO:0007669"/>
    <property type="project" value="TreeGrafter"/>
</dbReference>
<evidence type="ECO:0000256" key="8">
    <source>
        <dbReference type="ARBA" id="ARBA00022842"/>
    </source>
</evidence>
<evidence type="ECO:0000256" key="4">
    <source>
        <dbReference type="ARBA" id="ARBA00022722"/>
    </source>
</evidence>
<dbReference type="EMBL" id="JAQQBR010000003">
    <property type="protein sequence ID" value="KAK0179682.1"/>
    <property type="molecule type" value="Genomic_DNA"/>
</dbReference>
<keyword evidence="15" id="KW-0732">Signal</keyword>
<dbReference type="GO" id="GO:0046872">
    <property type="term" value="F:metal ion binding"/>
    <property type="evidence" value="ECO:0007669"/>
    <property type="project" value="UniProtKB-KW"/>
</dbReference>
<reference evidence="18" key="1">
    <citation type="journal article" date="2023" name="bioRxiv">
        <title>Scaffold-level genome assemblies of two parasitoid biocontrol wasps reveal the parthenogenesis mechanism and an associated novel virus.</title>
        <authorList>
            <person name="Inwood S."/>
            <person name="Skelly J."/>
            <person name="Guhlin J."/>
            <person name="Harrop T."/>
            <person name="Goldson S."/>
            <person name="Dearden P."/>
        </authorList>
    </citation>
    <scope>NUCLEOTIDE SEQUENCE</scope>
    <source>
        <strain evidence="18">Lincoln</strain>
        <tissue evidence="18">Whole body</tissue>
    </source>
</reference>
<gene>
    <name evidence="18" type="ORF">PV327_005413</name>
</gene>
<dbReference type="InterPro" id="IPR040255">
    <property type="entry name" value="Non-specific_endonuclease"/>
</dbReference>
<evidence type="ECO:0000256" key="6">
    <source>
        <dbReference type="ARBA" id="ARBA00022759"/>
    </source>
</evidence>
<keyword evidence="4 14" id="KW-0540">Nuclease</keyword>
<dbReference type="GO" id="GO:0000014">
    <property type="term" value="F:single-stranded DNA endodeoxyribonuclease activity"/>
    <property type="evidence" value="ECO:0007669"/>
    <property type="project" value="TreeGrafter"/>
</dbReference>
<feature type="active site" description="Proton acceptor" evidence="12">
    <location>
        <position position="171"/>
    </location>
</feature>
<dbReference type="Gene3D" id="3.40.570.10">
    <property type="entry name" value="Extracellular Endonuclease, subunit A"/>
    <property type="match status" value="1"/>
</dbReference>
<name>A0AA39KZT1_MICHY</name>
<feature type="chain" id="PRO_5041265768" description="Endonuclease" evidence="15">
    <location>
        <begin position="21"/>
        <end position="326"/>
    </location>
</feature>
<evidence type="ECO:0000256" key="13">
    <source>
        <dbReference type="PIRSR" id="PIRSR640255-2"/>
    </source>
</evidence>
<keyword evidence="9" id="KW-0809">Transit peptide</keyword>
<evidence type="ECO:0000256" key="14">
    <source>
        <dbReference type="RuleBase" id="RU366055"/>
    </source>
</evidence>
<evidence type="ECO:0000256" key="7">
    <source>
        <dbReference type="ARBA" id="ARBA00022801"/>
    </source>
</evidence>
<evidence type="ECO:0000256" key="15">
    <source>
        <dbReference type="SAM" id="SignalP"/>
    </source>
</evidence>
<keyword evidence="11" id="KW-1015">Disulfide bond</keyword>
<dbReference type="GO" id="GO:0004521">
    <property type="term" value="F:RNA endonuclease activity"/>
    <property type="evidence" value="ECO:0007669"/>
    <property type="project" value="TreeGrafter"/>
</dbReference>
<dbReference type="EC" id="3.1.30.-" evidence="14"/>
<evidence type="ECO:0000256" key="1">
    <source>
        <dbReference type="ARBA" id="ARBA00001946"/>
    </source>
</evidence>
<dbReference type="SUPFAM" id="SSF54060">
    <property type="entry name" value="His-Me finger endonucleases"/>
    <property type="match status" value="1"/>
</dbReference>
<organism evidence="18 19">
    <name type="scientific">Microctonus hyperodae</name>
    <name type="common">Parasitoid wasp</name>
    <dbReference type="NCBI Taxonomy" id="165561"/>
    <lineage>
        <taxon>Eukaryota</taxon>
        <taxon>Metazoa</taxon>
        <taxon>Ecdysozoa</taxon>
        <taxon>Arthropoda</taxon>
        <taxon>Hexapoda</taxon>
        <taxon>Insecta</taxon>
        <taxon>Pterygota</taxon>
        <taxon>Neoptera</taxon>
        <taxon>Endopterygota</taxon>
        <taxon>Hymenoptera</taxon>
        <taxon>Apocrita</taxon>
        <taxon>Ichneumonoidea</taxon>
        <taxon>Braconidae</taxon>
        <taxon>Euphorinae</taxon>
        <taxon>Microctonus</taxon>
    </lineage>
</organism>
<dbReference type="PROSITE" id="PS01070">
    <property type="entry name" value="NUCLEASE_NON_SPEC"/>
    <property type="match status" value="1"/>
</dbReference>
<evidence type="ECO:0000259" key="16">
    <source>
        <dbReference type="SMART" id="SM00477"/>
    </source>
</evidence>
<dbReference type="InterPro" id="IPR044929">
    <property type="entry name" value="DNA/RNA_non-sp_Endonuclease_sf"/>
</dbReference>
<dbReference type="Pfam" id="PF01223">
    <property type="entry name" value="Endonuclease_NS"/>
    <property type="match status" value="1"/>
</dbReference>
<dbReference type="SMART" id="SM00477">
    <property type="entry name" value="NUC"/>
    <property type="match status" value="1"/>
</dbReference>
<dbReference type="GO" id="GO:0005634">
    <property type="term" value="C:nucleus"/>
    <property type="evidence" value="ECO:0007669"/>
    <property type="project" value="TreeGrafter"/>
</dbReference>
<evidence type="ECO:0000256" key="11">
    <source>
        <dbReference type="ARBA" id="ARBA00023157"/>
    </source>
</evidence>
<dbReference type="GO" id="GO:0005743">
    <property type="term" value="C:mitochondrial inner membrane"/>
    <property type="evidence" value="ECO:0007669"/>
    <property type="project" value="TreeGrafter"/>
</dbReference>
<evidence type="ECO:0000256" key="3">
    <source>
        <dbReference type="ARBA" id="ARBA00010052"/>
    </source>
</evidence>
<comment type="subcellular location">
    <subcellularLocation>
        <location evidence="2">Mitochondrion</location>
    </subcellularLocation>
</comment>
<evidence type="ECO:0000256" key="9">
    <source>
        <dbReference type="ARBA" id="ARBA00022946"/>
    </source>
</evidence>
<evidence type="ECO:0000256" key="12">
    <source>
        <dbReference type="PIRSR" id="PIRSR640255-1"/>
    </source>
</evidence>
<dbReference type="InterPro" id="IPR020821">
    <property type="entry name" value="ENPP1-3/EXOG-like_nuc-like"/>
</dbReference>
<dbReference type="InterPro" id="IPR001604">
    <property type="entry name" value="Endo_G_ENPP1-like_dom"/>
</dbReference>
<feature type="domain" description="DNA/RNA non-specific endonuclease/pyrophosphatase/phosphodiesterase" evidence="17">
    <location>
        <begin position="105"/>
        <end position="316"/>
    </location>
</feature>
<dbReference type="InterPro" id="IPR044925">
    <property type="entry name" value="His-Me_finger_sf"/>
</dbReference>
<protein>
    <recommendedName>
        <fullName evidence="14">Endonuclease</fullName>
        <ecNumber evidence="14">3.1.30.-</ecNumber>
    </recommendedName>
</protein>
<comment type="similarity">
    <text evidence="3 14">Belongs to the DNA/RNA non-specific endonuclease family.</text>
</comment>
<keyword evidence="7 14" id="KW-0378">Hydrolase</keyword>
<keyword evidence="6 14" id="KW-0255">Endonuclease</keyword>
<dbReference type="PANTHER" id="PTHR13966:SF5">
    <property type="entry name" value="ENDONUCLEASE G, MITOCHONDRIAL"/>
    <property type="match status" value="1"/>
</dbReference>
<evidence type="ECO:0000313" key="19">
    <source>
        <dbReference type="Proteomes" id="UP001168972"/>
    </source>
</evidence>
<dbReference type="InterPro" id="IPR018524">
    <property type="entry name" value="DNA/RNA_endonuclease_AS"/>
</dbReference>
<evidence type="ECO:0000256" key="5">
    <source>
        <dbReference type="ARBA" id="ARBA00022723"/>
    </source>
</evidence>
<evidence type="ECO:0000259" key="17">
    <source>
        <dbReference type="SMART" id="SM00892"/>
    </source>
</evidence>
<dbReference type="PANTHER" id="PTHR13966">
    <property type="entry name" value="ENDONUCLEASE RELATED"/>
    <property type="match status" value="1"/>
</dbReference>
<keyword evidence="8" id="KW-0460">Magnesium</keyword>
<keyword evidence="10" id="KW-0496">Mitochondrion</keyword>
<dbReference type="Proteomes" id="UP001168972">
    <property type="component" value="Unassembled WGS sequence"/>
</dbReference>
<dbReference type="FunFam" id="3.40.570.10:FF:000002">
    <property type="entry name" value="Endonuclease G, mitochondrial"/>
    <property type="match status" value="1"/>
</dbReference>